<dbReference type="SUPFAM" id="SSF46894">
    <property type="entry name" value="C-terminal effector domain of the bipartite response regulators"/>
    <property type="match status" value="1"/>
</dbReference>
<dbReference type="CDD" id="cd00383">
    <property type="entry name" value="trans_reg_C"/>
    <property type="match status" value="1"/>
</dbReference>
<reference evidence="4 5" key="1">
    <citation type="submission" date="2024-06" db="EMBL/GenBank/DDBJ databases">
        <title>Soil Sphingobacterium thalpophilum.</title>
        <authorList>
            <person name="Yang J."/>
            <person name="Li J."/>
        </authorList>
    </citation>
    <scope>NUCLEOTIDE SEQUENCE [LARGE SCALE GENOMIC DNA]</scope>
    <source>
        <strain evidence="4 5">22g91tb</strain>
    </source>
</reference>
<feature type="DNA-binding region" description="OmpR/PhoB-type" evidence="2">
    <location>
        <begin position="1"/>
        <end position="95"/>
    </location>
</feature>
<feature type="domain" description="OmpR/PhoB-type" evidence="3">
    <location>
        <begin position="1"/>
        <end position="95"/>
    </location>
</feature>
<dbReference type="PROSITE" id="PS51755">
    <property type="entry name" value="OMPR_PHOB"/>
    <property type="match status" value="1"/>
</dbReference>
<sequence length="102" mass="11760">MHFGAVQFDPEQKQLKINNEIVDLTRTEARLFHIFAGSPNQILPRERLQKEIWEDEGVIVGRSLDMFISKLRKKLEPDPHVNIVVVRSKGYKLEATASCLCQ</sequence>
<dbReference type="RefSeq" id="WP_370488519.1">
    <property type="nucleotide sequence ID" value="NZ_JBEOQB010000002.1"/>
</dbReference>
<dbReference type="InterPro" id="IPR036388">
    <property type="entry name" value="WH-like_DNA-bd_sf"/>
</dbReference>
<dbReference type="Proteomes" id="UP001566204">
    <property type="component" value="Unassembled WGS sequence"/>
</dbReference>
<evidence type="ECO:0000313" key="5">
    <source>
        <dbReference type="Proteomes" id="UP001566204"/>
    </source>
</evidence>
<keyword evidence="1 2" id="KW-0238">DNA-binding</keyword>
<dbReference type="InterPro" id="IPR016032">
    <property type="entry name" value="Sig_transdc_resp-reg_C-effctor"/>
</dbReference>
<organism evidence="4 5">
    <name type="scientific">Sphingobacterium thalpophilum</name>
    <dbReference type="NCBI Taxonomy" id="259"/>
    <lineage>
        <taxon>Bacteria</taxon>
        <taxon>Pseudomonadati</taxon>
        <taxon>Bacteroidota</taxon>
        <taxon>Sphingobacteriia</taxon>
        <taxon>Sphingobacteriales</taxon>
        <taxon>Sphingobacteriaceae</taxon>
        <taxon>Sphingobacterium</taxon>
    </lineage>
</organism>
<proteinExistence type="predicted"/>
<name>A0ABV4HBC5_9SPHI</name>
<accession>A0ABV4HBC5</accession>
<evidence type="ECO:0000259" key="3">
    <source>
        <dbReference type="PROSITE" id="PS51755"/>
    </source>
</evidence>
<protein>
    <submittedName>
        <fullName evidence="4">Winged helix-turn-helix domain-containing protein</fullName>
    </submittedName>
</protein>
<evidence type="ECO:0000256" key="2">
    <source>
        <dbReference type="PROSITE-ProRule" id="PRU01091"/>
    </source>
</evidence>
<dbReference type="InterPro" id="IPR001867">
    <property type="entry name" value="OmpR/PhoB-type_DNA-bd"/>
</dbReference>
<evidence type="ECO:0000313" key="4">
    <source>
        <dbReference type="EMBL" id="MEZ0451795.1"/>
    </source>
</evidence>
<evidence type="ECO:0000256" key="1">
    <source>
        <dbReference type="ARBA" id="ARBA00023125"/>
    </source>
</evidence>
<gene>
    <name evidence="4" type="ORF">ABTW24_09325</name>
</gene>
<dbReference type="SMART" id="SM00862">
    <property type="entry name" value="Trans_reg_C"/>
    <property type="match status" value="1"/>
</dbReference>
<dbReference type="EMBL" id="JBEOQB010000002">
    <property type="protein sequence ID" value="MEZ0451795.1"/>
    <property type="molecule type" value="Genomic_DNA"/>
</dbReference>
<comment type="caution">
    <text evidence="4">The sequence shown here is derived from an EMBL/GenBank/DDBJ whole genome shotgun (WGS) entry which is preliminary data.</text>
</comment>
<keyword evidence="5" id="KW-1185">Reference proteome</keyword>
<dbReference type="Pfam" id="PF00486">
    <property type="entry name" value="Trans_reg_C"/>
    <property type="match status" value="1"/>
</dbReference>
<dbReference type="Gene3D" id="1.10.10.10">
    <property type="entry name" value="Winged helix-like DNA-binding domain superfamily/Winged helix DNA-binding domain"/>
    <property type="match status" value="1"/>
</dbReference>